<comment type="cofactor">
    <cofactor evidence="1">
        <name>FMN</name>
        <dbReference type="ChEBI" id="CHEBI:58210"/>
    </cofactor>
</comment>
<evidence type="ECO:0000256" key="2">
    <source>
        <dbReference type="ARBA" id="ARBA00009881"/>
    </source>
</evidence>
<dbReference type="SUPFAM" id="SSF51412">
    <property type="entry name" value="Inosine monophosphate dehydrogenase (IMPDH)"/>
    <property type="match status" value="1"/>
</dbReference>
<dbReference type="Pfam" id="PF03060">
    <property type="entry name" value="NMO"/>
    <property type="match status" value="1"/>
</dbReference>
<evidence type="ECO:0000256" key="9">
    <source>
        <dbReference type="ARBA" id="ARBA00049401"/>
    </source>
</evidence>
<dbReference type="RefSeq" id="WP_193927987.1">
    <property type="nucleotide sequence ID" value="NZ_JADEYC010000014.1"/>
</dbReference>
<keyword evidence="3" id="KW-0216">Detoxification</keyword>
<dbReference type="GO" id="GO:0009636">
    <property type="term" value="P:response to toxic substance"/>
    <property type="evidence" value="ECO:0007669"/>
    <property type="project" value="UniProtKB-KW"/>
</dbReference>
<gene>
    <name evidence="10" type="ORF">IQ251_08765</name>
</gene>
<dbReference type="CDD" id="cd04730">
    <property type="entry name" value="NPD_like"/>
    <property type="match status" value="1"/>
</dbReference>
<comment type="catalytic activity">
    <reaction evidence="9">
        <text>3 propionate 3-nitronate + 3 O2 + H2O = 3 3-oxopropanoate + 2 nitrate + nitrite + H2O2 + 3 H(+)</text>
        <dbReference type="Rhea" id="RHEA:57332"/>
        <dbReference type="ChEBI" id="CHEBI:15377"/>
        <dbReference type="ChEBI" id="CHEBI:15378"/>
        <dbReference type="ChEBI" id="CHEBI:15379"/>
        <dbReference type="ChEBI" id="CHEBI:16240"/>
        <dbReference type="ChEBI" id="CHEBI:16301"/>
        <dbReference type="ChEBI" id="CHEBI:17632"/>
        <dbReference type="ChEBI" id="CHEBI:33190"/>
        <dbReference type="ChEBI" id="CHEBI:136067"/>
    </reaction>
</comment>
<dbReference type="InterPro" id="IPR013785">
    <property type="entry name" value="Aldolase_TIM"/>
</dbReference>
<comment type="similarity">
    <text evidence="2">Belongs to the nitronate monooxygenase family. NMO class I subfamily.</text>
</comment>
<name>A0A929BBB7_9PSEU</name>
<evidence type="ECO:0000256" key="7">
    <source>
        <dbReference type="ARBA" id="ARBA00023033"/>
    </source>
</evidence>
<dbReference type="GO" id="GO:0018580">
    <property type="term" value="F:nitronate monooxygenase activity"/>
    <property type="evidence" value="ECO:0007669"/>
    <property type="project" value="InterPro"/>
</dbReference>
<keyword evidence="11" id="KW-1185">Reference proteome</keyword>
<dbReference type="PANTHER" id="PTHR42747">
    <property type="entry name" value="NITRONATE MONOOXYGENASE-RELATED"/>
    <property type="match status" value="1"/>
</dbReference>
<dbReference type="InterPro" id="IPR004136">
    <property type="entry name" value="NMO"/>
</dbReference>
<comment type="caution">
    <text evidence="10">The sequence shown here is derived from an EMBL/GenBank/DDBJ whole genome shotgun (WGS) entry which is preliminary data.</text>
</comment>
<dbReference type="AlphaFoldDB" id="A0A929BBB7"/>
<dbReference type="Proteomes" id="UP000598360">
    <property type="component" value="Unassembled WGS sequence"/>
</dbReference>
<dbReference type="EMBL" id="JADEYC010000014">
    <property type="protein sequence ID" value="MBE9374538.1"/>
    <property type="molecule type" value="Genomic_DNA"/>
</dbReference>
<protein>
    <recommendedName>
        <fullName evidence="8">Propionate 3-nitronate monooxygenase</fullName>
    </recommendedName>
</protein>
<dbReference type="Gene3D" id="3.20.20.70">
    <property type="entry name" value="Aldolase class I"/>
    <property type="match status" value="1"/>
</dbReference>
<evidence type="ECO:0000256" key="5">
    <source>
        <dbReference type="ARBA" id="ARBA00022643"/>
    </source>
</evidence>
<evidence type="ECO:0000313" key="11">
    <source>
        <dbReference type="Proteomes" id="UP000598360"/>
    </source>
</evidence>
<dbReference type="PANTHER" id="PTHR42747:SF3">
    <property type="entry name" value="NITRONATE MONOOXYGENASE-RELATED"/>
    <property type="match status" value="1"/>
</dbReference>
<evidence type="ECO:0000256" key="4">
    <source>
        <dbReference type="ARBA" id="ARBA00022630"/>
    </source>
</evidence>
<evidence type="ECO:0000256" key="1">
    <source>
        <dbReference type="ARBA" id="ARBA00001917"/>
    </source>
</evidence>
<evidence type="ECO:0000256" key="3">
    <source>
        <dbReference type="ARBA" id="ARBA00022575"/>
    </source>
</evidence>
<keyword evidence="6" id="KW-0560">Oxidoreductase</keyword>
<keyword evidence="5" id="KW-0288">FMN</keyword>
<evidence type="ECO:0000256" key="6">
    <source>
        <dbReference type="ARBA" id="ARBA00023002"/>
    </source>
</evidence>
<keyword evidence="4" id="KW-0285">Flavoprotein</keyword>
<evidence type="ECO:0000313" key="10">
    <source>
        <dbReference type="EMBL" id="MBE9374538.1"/>
    </source>
</evidence>
<evidence type="ECO:0000256" key="8">
    <source>
        <dbReference type="ARBA" id="ARBA00031155"/>
    </source>
</evidence>
<accession>A0A929BBB7</accession>
<organism evidence="10 11">
    <name type="scientific">Saccharopolyspora montiporae</name>
    <dbReference type="NCBI Taxonomy" id="2781240"/>
    <lineage>
        <taxon>Bacteria</taxon>
        <taxon>Bacillati</taxon>
        <taxon>Actinomycetota</taxon>
        <taxon>Actinomycetes</taxon>
        <taxon>Pseudonocardiales</taxon>
        <taxon>Pseudonocardiaceae</taxon>
        <taxon>Saccharopolyspora</taxon>
    </lineage>
</organism>
<proteinExistence type="inferred from homology"/>
<keyword evidence="7 10" id="KW-0503">Monooxygenase</keyword>
<sequence>MILERDVPVLAAPMAGGISTPELVAAVGSAGGFGFLAAGYATKSAVAEQVLETRKHTEDFGVNLFVPGPRSGADLGPYRERIAAQAARFGARAGEPVWNDDEYAAKVDLVVAERVPVVSFTFGCPDESTVDRLHDVDTEVVVTVTTPEEAQQAARAGADMLCVQGAEAGGHRGCFTDDAVSAGGGPLYGLLPALRAVRAEVDLPLIAAGGLVRGEDVAGVLSAGAVAAQLGTAFLVCDEAGTGPAQRAEIAAGERETVLTRSFTGRPARGLRNRFIDENEAFAPAAYPEINQLTKPLRAAASAEGDPEALSLWAGQAYRQARAMPAADLVRRLRDEARDAMAQARTRL</sequence>
<reference evidence="10" key="1">
    <citation type="submission" date="2020-10" db="EMBL/GenBank/DDBJ databases">
        <title>Diversity and distribution of actinomycetes associated with coral in the coast of Hainan.</title>
        <authorList>
            <person name="Li F."/>
        </authorList>
    </citation>
    <scope>NUCLEOTIDE SEQUENCE</scope>
    <source>
        <strain evidence="10">HNM0983</strain>
    </source>
</reference>